<evidence type="ECO:0000256" key="1">
    <source>
        <dbReference type="SAM" id="MobiDB-lite"/>
    </source>
</evidence>
<accession>H6Q7U3</accession>
<dbReference type="STRING" id="698757.Pogu_0497"/>
<evidence type="ECO:0000313" key="2">
    <source>
        <dbReference type="EMBL" id="AFA38524.1"/>
    </source>
</evidence>
<gene>
    <name evidence="2" type="ordered locus">Pogu_0497</name>
</gene>
<sequence>MGGGGDSRRWEEQKRLEASSRGRSLEDYESRWDEASRRFAQIEEVQRASAEALSRYVWDDLKEEIKIRGEAVLRRTRNANVDNVDRSLG</sequence>
<reference evidence="2 3" key="1">
    <citation type="journal article" date="2012" name="Stand. Genomic Sci.">
        <title>Complete genome sequence of Pyrobaculum oguniense.</title>
        <authorList>
            <person name="Bernick D.L."/>
            <person name="Karplus K."/>
            <person name="Lui L.M."/>
            <person name="Coker J.K."/>
            <person name="Murphy J.N."/>
            <person name="Chan P.P."/>
            <person name="Cozen A.E."/>
            <person name="Lowe T.M."/>
        </authorList>
    </citation>
    <scope>NUCLEOTIDE SEQUENCE [LARGE SCALE GENOMIC DNA]</scope>
    <source>
        <strain evidence="2 3">TE7</strain>
    </source>
</reference>
<organism evidence="2 3">
    <name type="scientific">Pyrobaculum oguniense (strain DSM 13380 / JCM 10595 / TE7)</name>
    <dbReference type="NCBI Taxonomy" id="698757"/>
    <lineage>
        <taxon>Archaea</taxon>
        <taxon>Thermoproteota</taxon>
        <taxon>Thermoprotei</taxon>
        <taxon>Thermoproteales</taxon>
        <taxon>Thermoproteaceae</taxon>
        <taxon>Pyrobaculum</taxon>
    </lineage>
</organism>
<protein>
    <submittedName>
        <fullName evidence="2">PaREP7</fullName>
    </submittedName>
</protein>
<dbReference type="Proteomes" id="UP000009062">
    <property type="component" value="Chromosome"/>
</dbReference>
<keyword evidence="3" id="KW-1185">Reference proteome</keyword>
<dbReference type="EMBL" id="CP003316">
    <property type="protein sequence ID" value="AFA38524.1"/>
    <property type="molecule type" value="Genomic_DNA"/>
</dbReference>
<dbReference type="AlphaFoldDB" id="H6Q7U3"/>
<dbReference type="HOGENOM" id="CLU_188849_0_0_2"/>
<name>H6Q7U3_PYROT</name>
<dbReference type="KEGG" id="pog:Pogu_0497"/>
<proteinExistence type="predicted"/>
<evidence type="ECO:0000313" key="3">
    <source>
        <dbReference type="Proteomes" id="UP000009062"/>
    </source>
</evidence>
<feature type="region of interest" description="Disordered" evidence="1">
    <location>
        <begin position="1"/>
        <end position="29"/>
    </location>
</feature>